<dbReference type="InterPro" id="IPR024534">
    <property type="entry name" value="JetD_C"/>
</dbReference>
<comment type="caution">
    <text evidence="2">The sequence shown here is derived from an EMBL/GenBank/DDBJ whole genome shotgun (WGS) entry which is preliminary data.</text>
</comment>
<evidence type="ECO:0000259" key="1">
    <source>
        <dbReference type="Pfam" id="PF09983"/>
    </source>
</evidence>
<dbReference type="Pfam" id="PF09983">
    <property type="entry name" value="JetD_C"/>
    <property type="match status" value="1"/>
</dbReference>
<evidence type="ECO:0000313" key="3">
    <source>
        <dbReference type="Proteomes" id="UP000647491"/>
    </source>
</evidence>
<gene>
    <name evidence="2" type="ORF">H8708_11090</name>
</gene>
<dbReference type="RefSeq" id="WP_262427890.1">
    <property type="nucleotide sequence ID" value="NZ_JACRTJ010000025.1"/>
</dbReference>
<name>A0ABR7NUJ5_9FIRM</name>
<evidence type="ECO:0000313" key="2">
    <source>
        <dbReference type="EMBL" id="MBC8599765.1"/>
    </source>
</evidence>
<sequence>MGYNAVQKQVLEALLDQYERSKTYQGENKVIQSFQIPPEKVFPDYASDYADMDQIRDFEAWMRELEQDGLITIRYGSGEIRKLTADPESWDLYYEVLQRRDKLSLQQDQIMLYQRYLGMSPLLDRFCREQIGRLQQNKNPLYGGKEAEAILELCKFILQNQQDILERELSMAVLKDSKRWEKKYRSKVCGLLRKYGDYESLFLGLTDDRDKEDKRETERILLAEHQIYPNPSYVYFKGNAEFYFSNGLCVRTDPSMPMAFSSAALKGLKALYIGDEAVITVENLTSFNRMQMERAFLIFLSGYHNLAKQAFIKQIAGDNPGKQWHHFGDIDPDGFYIVENLIRGTGIDFHMVYMDTDTLKKYDEYTKPLEERDRRKAENLLAAGRYTDVMSYMLEKGKKLEQEIVSWMEWKGVL</sequence>
<accession>A0ABR7NUJ5</accession>
<dbReference type="Proteomes" id="UP000647491">
    <property type="component" value="Unassembled WGS sequence"/>
</dbReference>
<proteinExistence type="predicted"/>
<protein>
    <submittedName>
        <fullName evidence="2">DUF2399 domain-containing protein</fullName>
    </submittedName>
</protein>
<dbReference type="Gene3D" id="3.40.1360.10">
    <property type="match status" value="1"/>
</dbReference>
<reference evidence="2 3" key="1">
    <citation type="submission" date="2020-08" db="EMBL/GenBank/DDBJ databases">
        <title>Genome public.</title>
        <authorList>
            <person name="Liu C."/>
            <person name="Sun Q."/>
        </authorList>
    </citation>
    <scope>NUCLEOTIDE SEQUENCE [LARGE SCALE GENOMIC DNA]</scope>
    <source>
        <strain evidence="2 3">BX10</strain>
    </source>
</reference>
<dbReference type="EMBL" id="JACRTJ010000025">
    <property type="protein sequence ID" value="MBC8599765.1"/>
    <property type="molecule type" value="Genomic_DNA"/>
</dbReference>
<feature type="domain" description="Wadjet protein JetD C-terminal" evidence="1">
    <location>
        <begin position="258"/>
        <end position="407"/>
    </location>
</feature>
<dbReference type="InterPro" id="IPR036078">
    <property type="entry name" value="Spo11/TopoVI_A_sf"/>
</dbReference>
<dbReference type="SUPFAM" id="SSF56726">
    <property type="entry name" value="DNA topoisomerase IV, alpha subunit"/>
    <property type="match status" value="1"/>
</dbReference>
<organism evidence="2 3">
    <name type="scientific">Enterocloster hominis</name>
    <name type="common">ex Liu et al. 2021</name>
    <dbReference type="NCBI Taxonomy" id="2763663"/>
    <lineage>
        <taxon>Bacteria</taxon>
        <taxon>Bacillati</taxon>
        <taxon>Bacillota</taxon>
        <taxon>Clostridia</taxon>
        <taxon>Lachnospirales</taxon>
        <taxon>Lachnospiraceae</taxon>
        <taxon>Enterocloster</taxon>
    </lineage>
</organism>
<keyword evidence="3" id="KW-1185">Reference proteome</keyword>